<dbReference type="SUPFAM" id="SSF46785">
    <property type="entry name" value="Winged helix' DNA-binding domain"/>
    <property type="match status" value="1"/>
</dbReference>
<dbReference type="InterPro" id="IPR036390">
    <property type="entry name" value="WH_DNA-bd_sf"/>
</dbReference>
<name>A0A0M2HBW1_MICTR</name>
<dbReference type="InterPro" id="IPR036388">
    <property type="entry name" value="WH-like_DNA-bd_sf"/>
</dbReference>
<proteinExistence type="predicted"/>
<dbReference type="Gene3D" id="1.10.10.10">
    <property type="entry name" value="Winged helix-like DNA-binding domain superfamily/Winged helix DNA-binding domain"/>
    <property type="match status" value="1"/>
</dbReference>
<accession>A0A0M2HBW1</accession>
<dbReference type="PATRIC" id="fig|69370.6.peg.2966"/>
<protein>
    <recommendedName>
        <fullName evidence="3">HTH arsR-type domain-containing protein</fullName>
    </recommendedName>
</protein>
<comment type="caution">
    <text evidence="1">The sequence shown here is derived from an EMBL/GenBank/DDBJ whole genome shotgun (WGS) entry which is preliminary data.</text>
</comment>
<sequence length="122" mass="13260">MDCWTDTWSARHNGVMPRLAQPAGSEDAEEPIALLGNLVKAAILRYVRTNPDTTMKPICDALALGATTIHPRLVELETAGLVIADPPMSEGQSRGGVWVRYRVNNEAVTDLYLRLGAAIGEF</sequence>
<dbReference type="AlphaFoldDB" id="A0A0M2HBW1"/>
<dbReference type="Proteomes" id="UP000034098">
    <property type="component" value="Unassembled WGS sequence"/>
</dbReference>
<dbReference type="EMBL" id="JYJA01000037">
    <property type="protein sequence ID" value="KJL41687.1"/>
    <property type="molecule type" value="Genomic_DNA"/>
</dbReference>
<evidence type="ECO:0000313" key="2">
    <source>
        <dbReference type="Proteomes" id="UP000034098"/>
    </source>
</evidence>
<evidence type="ECO:0008006" key="3">
    <source>
        <dbReference type="Google" id="ProtNLM"/>
    </source>
</evidence>
<gene>
    <name evidence="1" type="ORF">RS82_02917</name>
</gene>
<evidence type="ECO:0000313" key="1">
    <source>
        <dbReference type="EMBL" id="KJL41687.1"/>
    </source>
</evidence>
<organism evidence="1 2">
    <name type="scientific">Microbacterium trichothecenolyticum</name>
    <name type="common">Aureobacterium trichothecenolyticum</name>
    <dbReference type="NCBI Taxonomy" id="69370"/>
    <lineage>
        <taxon>Bacteria</taxon>
        <taxon>Bacillati</taxon>
        <taxon>Actinomycetota</taxon>
        <taxon>Actinomycetes</taxon>
        <taxon>Micrococcales</taxon>
        <taxon>Microbacteriaceae</taxon>
        <taxon>Microbacterium</taxon>
    </lineage>
</organism>
<keyword evidence="2" id="KW-1185">Reference proteome</keyword>
<reference evidence="1 2" key="1">
    <citation type="submission" date="2015-02" db="EMBL/GenBank/DDBJ databases">
        <title>Draft genome sequences of ten Microbacterium spp. with emphasis on heavy metal contaminated environments.</title>
        <authorList>
            <person name="Corretto E."/>
        </authorList>
    </citation>
    <scope>NUCLEOTIDE SEQUENCE [LARGE SCALE GENOMIC DNA]</scope>
    <source>
        <strain evidence="1 2">DSM 8608</strain>
    </source>
</reference>